<proteinExistence type="predicted"/>
<evidence type="ECO:0000256" key="2">
    <source>
        <dbReference type="ARBA" id="ARBA00023125"/>
    </source>
</evidence>
<keyword evidence="3 5" id="KW-0371">Homeobox</keyword>
<dbReference type="EMBL" id="CATQJL010000316">
    <property type="protein sequence ID" value="CAJ0608236.1"/>
    <property type="molecule type" value="Genomic_DNA"/>
</dbReference>
<dbReference type="FunFam" id="1.10.10.60:FF:000679">
    <property type="entry name" value="Homeobox protein aristaless"/>
    <property type="match status" value="1"/>
</dbReference>
<dbReference type="PANTHER" id="PTHR24329">
    <property type="entry name" value="HOMEOBOX PROTEIN ARISTALESS"/>
    <property type="match status" value="1"/>
</dbReference>
<dbReference type="InterPro" id="IPR050649">
    <property type="entry name" value="Paired_Homeobox_TFs"/>
</dbReference>
<dbReference type="SUPFAM" id="SSF46689">
    <property type="entry name" value="Homeodomain-like"/>
    <property type="match status" value="1"/>
</dbReference>
<dbReference type="GO" id="GO:0000977">
    <property type="term" value="F:RNA polymerase II transcription regulatory region sequence-specific DNA binding"/>
    <property type="evidence" value="ECO:0007669"/>
    <property type="project" value="TreeGrafter"/>
</dbReference>
<feature type="non-terminal residue" evidence="9">
    <location>
        <position position="1"/>
    </location>
</feature>
<evidence type="ECO:0000256" key="1">
    <source>
        <dbReference type="ARBA" id="ARBA00004123"/>
    </source>
</evidence>
<feature type="region of interest" description="Disordered" evidence="7">
    <location>
        <begin position="132"/>
        <end position="158"/>
    </location>
</feature>
<keyword evidence="4 5" id="KW-0539">Nucleus</keyword>
<dbReference type="SMART" id="SM00389">
    <property type="entry name" value="HOX"/>
    <property type="match status" value="1"/>
</dbReference>
<dbReference type="GO" id="GO:0030182">
    <property type="term" value="P:neuron differentiation"/>
    <property type="evidence" value="ECO:0007669"/>
    <property type="project" value="UniProtKB-ARBA"/>
</dbReference>
<comment type="caution">
    <text evidence="9">The sequence shown here is derived from an EMBL/GenBank/DDBJ whole genome shotgun (WGS) entry which is preliminary data.</text>
</comment>
<reference evidence="9" key="1">
    <citation type="submission" date="2023-07" db="EMBL/GenBank/DDBJ databases">
        <authorList>
            <consortium name="CYATHOMIX"/>
        </authorList>
    </citation>
    <scope>NUCLEOTIDE SEQUENCE</scope>
    <source>
        <strain evidence="9">N/A</strain>
    </source>
</reference>
<accession>A0AA36HCJ0</accession>
<evidence type="ECO:0000313" key="9">
    <source>
        <dbReference type="EMBL" id="CAJ0608236.1"/>
    </source>
</evidence>
<dbReference type="PANTHER" id="PTHR24329:SF543">
    <property type="entry name" value="FI01017P-RELATED"/>
    <property type="match status" value="1"/>
</dbReference>
<dbReference type="Pfam" id="PF00046">
    <property type="entry name" value="Homeodomain"/>
    <property type="match status" value="1"/>
</dbReference>
<dbReference type="Gene3D" id="1.10.10.60">
    <property type="entry name" value="Homeodomain-like"/>
    <property type="match status" value="1"/>
</dbReference>
<protein>
    <recommendedName>
        <fullName evidence="8">Homeobox domain-containing protein</fullName>
    </recommendedName>
</protein>
<evidence type="ECO:0000259" key="8">
    <source>
        <dbReference type="PROSITE" id="PS50071"/>
    </source>
</evidence>
<dbReference type="InterPro" id="IPR020479">
    <property type="entry name" value="HD_metazoa"/>
</dbReference>
<dbReference type="PROSITE" id="PS50071">
    <property type="entry name" value="HOMEOBOX_2"/>
    <property type="match status" value="1"/>
</dbReference>
<dbReference type="InterPro" id="IPR009057">
    <property type="entry name" value="Homeodomain-like_sf"/>
</dbReference>
<evidence type="ECO:0000256" key="7">
    <source>
        <dbReference type="SAM" id="MobiDB-lite"/>
    </source>
</evidence>
<dbReference type="PROSITE" id="PS00027">
    <property type="entry name" value="HOMEOBOX_1"/>
    <property type="match status" value="1"/>
</dbReference>
<dbReference type="AlphaFoldDB" id="A0AA36HCJ0"/>
<dbReference type="GO" id="GO:0000981">
    <property type="term" value="F:DNA-binding transcription factor activity, RNA polymerase II-specific"/>
    <property type="evidence" value="ECO:0007669"/>
    <property type="project" value="InterPro"/>
</dbReference>
<dbReference type="InterPro" id="IPR001356">
    <property type="entry name" value="HD"/>
</dbReference>
<evidence type="ECO:0000313" key="10">
    <source>
        <dbReference type="Proteomes" id="UP001176961"/>
    </source>
</evidence>
<dbReference type="InterPro" id="IPR000047">
    <property type="entry name" value="HTH_motif"/>
</dbReference>
<dbReference type="GO" id="GO:0005634">
    <property type="term" value="C:nucleus"/>
    <property type="evidence" value="ECO:0007669"/>
    <property type="project" value="UniProtKB-SubCell"/>
</dbReference>
<keyword evidence="10" id="KW-1185">Reference proteome</keyword>
<dbReference type="InterPro" id="IPR017970">
    <property type="entry name" value="Homeobox_CS"/>
</dbReference>
<keyword evidence="2 5" id="KW-0238">DNA-binding</keyword>
<dbReference type="PRINTS" id="PR00024">
    <property type="entry name" value="HOMEOBOX"/>
</dbReference>
<dbReference type="PRINTS" id="PR00031">
    <property type="entry name" value="HTHREPRESSR"/>
</dbReference>
<evidence type="ECO:0000256" key="3">
    <source>
        <dbReference type="ARBA" id="ARBA00023155"/>
    </source>
</evidence>
<dbReference type="Proteomes" id="UP001176961">
    <property type="component" value="Unassembled WGS sequence"/>
</dbReference>
<organism evidence="9 10">
    <name type="scientific">Cylicocyclus nassatus</name>
    <name type="common">Nematode worm</name>
    <dbReference type="NCBI Taxonomy" id="53992"/>
    <lineage>
        <taxon>Eukaryota</taxon>
        <taxon>Metazoa</taxon>
        <taxon>Ecdysozoa</taxon>
        <taxon>Nematoda</taxon>
        <taxon>Chromadorea</taxon>
        <taxon>Rhabditida</taxon>
        <taxon>Rhabditina</taxon>
        <taxon>Rhabditomorpha</taxon>
        <taxon>Strongyloidea</taxon>
        <taxon>Strongylidae</taxon>
        <taxon>Cylicocyclus</taxon>
    </lineage>
</organism>
<sequence length="158" mass="18531">MQRLVGNVHNQASRSLLWPQHFNQQQISNVTSMEFHPRAKIRRCRTWFNAFQLHVLESTFLVTQYPDVSTREELAAKLSLSEARIQVWFQNRRAKWRKDNRVGHIGQYGPAQSQWQYLIPVARNLSLGEENSDRPLDLSMKTSRQNEDVNSLPSIKED</sequence>
<feature type="compositionally biased region" description="Polar residues" evidence="7">
    <location>
        <begin position="140"/>
        <end position="158"/>
    </location>
</feature>
<evidence type="ECO:0000256" key="4">
    <source>
        <dbReference type="ARBA" id="ARBA00023242"/>
    </source>
</evidence>
<name>A0AA36HCJ0_CYLNA</name>
<comment type="subcellular location">
    <subcellularLocation>
        <location evidence="1 5 6">Nucleus</location>
    </subcellularLocation>
</comment>
<evidence type="ECO:0000256" key="5">
    <source>
        <dbReference type="PROSITE-ProRule" id="PRU00108"/>
    </source>
</evidence>
<dbReference type="CDD" id="cd00086">
    <property type="entry name" value="homeodomain"/>
    <property type="match status" value="1"/>
</dbReference>
<gene>
    <name evidence="9" type="ORF">CYNAS_LOCUS20219</name>
</gene>
<evidence type="ECO:0000256" key="6">
    <source>
        <dbReference type="RuleBase" id="RU000682"/>
    </source>
</evidence>
<feature type="DNA-binding region" description="Homeobox" evidence="5">
    <location>
        <begin position="41"/>
        <end position="100"/>
    </location>
</feature>
<feature type="domain" description="Homeobox" evidence="8">
    <location>
        <begin position="39"/>
        <end position="99"/>
    </location>
</feature>